<dbReference type="EMBL" id="JAULSU010000003">
    <property type="protein sequence ID" value="KAK0624091.1"/>
    <property type="molecule type" value="Genomic_DNA"/>
</dbReference>
<dbReference type="Proteomes" id="UP001175000">
    <property type="component" value="Unassembled WGS sequence"/>
</dbReference>
<evidence type="ECO:0008006" key="4">
    <source>
        <dbReference type="Google" id="ProtNLM"/>
    </source>
</evidence>
<name>A0AA39WYT0_9PEZI</name>
<proteinExistence type="predicted"/>
<feature type="chain" id="PRO_5041300148" description="SCP domain-containing protein" evidence="1">
    <location>
        <begin position="17"/>
        <end position="182"/>
    </location>
</feature>
<evidence type="ECO:0000313" key="3">
    <source>
        <dbReference type="Proteomes" id="UP001175000"/>
    </source>
</evidence>
<comment type="caution">
    <text evidence="2">The sequence shown here is derived from an EMBL/GenBank/DDBJ whole genome shotgun (WGS) entry which is preliminary data.</text>
</comment>
<gene>
    <name evidence="2" type="ORF">B0T14DRAFT_565397</name>
</gene>
<feature type="signal peptide" evidence="1">
    <location>
        <begin position="1"/>
        <end position="16"/>
    </location>
</feature>
<keyword evidence="1" id="KW-0732">Signal</keyword>
<accession>A0AA39WYT0</accession>
<protein>
    <recommendedName>
        <fullName evidence="4">SCP domain-containing protein</fullName>
    </recommendedName>
</protein>
<keyword evidence="3" id="KW-1185">Reference proteome</keyword>
<dbReference type="AlphaFoldDB" id="A0AA39WYT0"/>
<reference evidence="2" key="1">
    <citation type="submission" date="2023-06" db="EMBL/GenBank/DDBJ databases">
        <title>Genome-scale phylogeny and comparative genomics of the fungal order Sordariales.</title>
        <authorList>
            <consortium name="Lawrence Berkeley National Laboratory"/>
            <person name="Hensen N."/>
            <person name="Bonometti L."/>
            <person name="Westerberg I."/>
            <person name="Brannstrom I.O."/>
            <person name="Guillou S."/>
            <person name="Cros-Aarteil S."/>
            <person name="Calhoun S."/>
            <person name="Haridas S."/>
            <person name="Kuo A."/>
            <person name="Mondo S."/>
            <person name="Pangilinan J."/>
            <person name="Riley R."/>
            <person name="Labutti K."/>
            <person name="Andreopoulos B."/>
            <person name="Lipzen A."/>
            <person name="Chen C."/>
            <person name="Yanf M."/>
            <person name="Daum C."/>
            <person name="Ng V."/>
            <person name="Clum A."/>
            <person name="Steindorff A."/>
            <person name="Ohm R."/>
            <person name="Martin F."/>
            <person name="Silar P."/>
            <person name="Natvig D."/>
            <person name="Lalanne C."/>
            <person name="Gautier V."/>
            <person name="Ament-Velasquez S.L."/>
            <person name="Kruys A."/>
            <person name="Hutchinson M.I."/>
            <person name="Powell A.J."/>
            <person name="Barry K."/>
            <person name="Miller A.N."/>
            <person name="Grigoriev I.V."/>
            <person name="Debuchy R."/>
            <person name="Gladieux P."/>
            <person name="Thoren M.H."/>
            <person name="Johannesson H."/>
        </authorList>
    </citation>
    <scope>NUCLEOTIDE SEQUENCE</scope>
    <source>
        <strain evidence="2">CBS 606.72</strain>
    </source>
</reference>
<evidence type="ECO:0000256" key="1">
    <source>
        <dbReference type="SAM" id="SignalP"/>
    </source>
</evidence>
<sequence>MKLAPLFFTSLPLVHAASLPSPSPPPPRVVQYDGPYYELPESEKEKLATYHLTNKSYTRPADMPLIYVEEGTILEMGAANSSLSKRGGWRRITAHSRYNCVDRIVSVDNFGCGTGCVVMNRWAWSGRVQQEYHGNPYPTMDVFNSGDCTGSYQHMGVVNTDSCTNDACCGFLSFIGWWDCRH</sequence>
<evidence type="ECO:0000313" key="2">
    <source>
        <dbReference type="EMBL" id="KAK0624091.1"/>
    </source>
</evidence>
<organism evidence="2 3">
    <name type="scientific">Immersiella caudata</name>
    <dbReference type="NCBI Taxonomy" id="314043"/>
    <lineage>
        <taxon>Eukaryota</taxon>
        <taxon>Fungi</taxon>
        <taxon>Dikarya</taxon>
        <taxon>Ascomycota</taxon>
        <taxon>Pezizomycotina</taxon>
        <taxon>Sordariomycetes</taxon>
        <taxon>Sordariomycetidae</taxon>
        <taxon>Sordariales</taxon>
        <taxon>Lasiosphaeriaceae</taxon>
        <taxon>Immersiella</taxon>
    </lineage>
</organism>